<proteinExistence type="inferred from homology"/>
<accession>A0A6B3N9V1</accession>
<comment type="similarity">
    <text evidence="1">Belongs to the short-chain dehydrogenases/reductases (SDR) family.</text>
</comment>
<dbReference type="NCBIfam" id="NF005559">
    <property type="entry name" value="PRK07231.1"/>
    <property type="match status" value="1"/>
</dbReference>
<sequence>MNLIQELQKLLARQWQQMTTVVSTLPRQSGVSGIYPKQGFEMKLSRRFEGRVALITGGGSGLGRATAIRLAREGAAVGVASRNLEKTKKVCQEIESLGSKAIAIQCNVKHESECELMVEQIISKFGRLDILVTSAGIHGGGKTVVETPVEIWNRVIDIDLKGAYLSSKFAIPPMRQVGSGSIVHISSIGGLRGSSGGMAFQSAKGGLINLTRHMAVAHAAENIRVNCLCPGVIMTPLTEKFLKNPTTYSKVCRWHPMNRIGEPEEVAATVAFLASEEASFITGAIIPVDGGYLAAGRERS</sequence>
<dbReference type="EC" id="1.1.1.47" evidence="3"/>
<dbReference type="Pfam" id="PF13561">
    <property type="entry name" value="adh_short_C2"/>
    <property type="match status" value="1"/>
</dbReference>
<dbReference type="PRINTS" id="PR00080">
    <property type="entry name" value="SDRFAMILY"/>
</dbReference>
<dbReference type="PANTHER" id="PTHR24321">
    <property type="entry name" value="DEHYDROGENASES, SHORT CHAIN"/>
    <property type="match status" value="1"/>
</dbReference>
<protein>
    <submittedName>
        <fullName evidence="3">Glucose 1-dehydrogenase</fullName>
        <ecNumber evidence="3">1.1.1.47</ecNumber>
    </submittedName>
</protein>
<dbReference type="NCBIfam" id="NF009466">
    <property type="entry name" value="PRK12826.1-2"/>
    <property type="match status" value="1"/>
</dbReference>
<gene>
    <name evidence="3" type="ORF">F6J89_22860</name>
</gene>
<dbReference type="PANTHER" id="PTHR24321:SF8">
    <property type="entry name" value="ESTRADIOL 17-BETA-DEHYDROGENASE 8-RELATED"/>
    <property type="match status" value="1"/>
</dbReference>
<dbReference type="EMBL" id="JAAHFQ010000542">
    <property type="protein sequence ID" value="NER30386.1"/>
    <property type="molecule type" value="Genomic_DNA"/>
</dbReference>
<dbReference type="GO" id="GO:0047936">
    <property type="term" value="F:glucose 1-dehydrogenase [NAD(P)+] activity"/>
    <property type="evidence" value="ECO:0007669"/>
    <property type="project" value="UniProtKB-EC"/>
</dbReference>
<evidence type="ECO:0000256" key="2">
    <source>
        <dbReference type="ARBA" id="ARBA00023002"/>
    </source>
</evidence>
<dbReference type="InterPro" id="IPR002347">
    <property type="entry name" value="SDR_fam"/>
</dbReference>
<dbReference type="Gene3D" id="3.40.50.720">
    <property type="entry name" value="NAD(P)-binding Rossmann-like Domain"/>
    <property type="match status" value="1"/>
</dbReference>
<organism evidence="3">
    <name type="scientific">Symploca sp. SIO1C4</name>
    <dbReference type="NCBI Taxonomy" id="2607765"/>
    <lineage>
        <taxon>Bacteria</taxon>
        <taxon>Bacillati</taxon>
        <taxon>Cyanobacteriota</taxon>
        <taxon>Cyanophyceae</taxon>
        <taxon>Coleofasciculales</taxon>
        <taxon>Coleofasciculaceae</taxon>
        <taxon>Symploca</taxon>
    </lineage>
</organism>
<evidence type="ECO:0000256" key="1">
    <source>
        <dbReference type="ARBA" id="ARBA00006484"/>
    </source>
</evidence>
<dbReference type="FunFam" id="3.40.50.720:FF:000084">
    <property type="entry name" value="Short-chain dehydrogenase reductase"/>
    <property type="match status" value="1"/>
</dbReference>
<dbReference type="SUPFAM" id="SSF51735">
    <property type="entry name" value="NAD(P)-binding Rossmann-fold domains"/>
    <property type="match status" value="1"/>
</dbReference>
<keyword evidence="2 3" id="KW-0560">Oxidoreductase</keyword>
<reference evidence="3" key="1">
    <citation type="submission" date="2019-11" db="EMBL/GenBank/DDBJ databases">
        <title>Genomic insights into an expanded diversity of filamentous marine cyanobacteria reveals the extraordinary biosynthetic potential of Moorea and Okeania.</title>
        <authorList>
            <person name="Ferreira Leao T."/>
            <person name="Wang M."/>
            <person name="Moss N."/>
            <person name="Da Silva R."/>
            <person name="Sanders J."/>
            <person name="Nurk S."/>
            <person name="Gurevich A."/>
            <person name="Humphrey G."/>
            <person name="Reher R."/>
            <person name="Zhu Q."/>
            <person name="Belda-Ferre P."/>
            <person name="Glukhov E."/>
            <person name="Rex R."/>
            <person name="Dorrestein P.C."/>
            <person name="Knight R."/>
            <person name="Pevzner P."/>
            <person name="Gerwick W.H."/>
            <person name="Gerwick L."/>
        </authorList>
    </citation>
    <scope>NUCLEOTIDE SEQUENCE</scope>
    <source>
        <strain evidence="3">SIO1C4</strain>
    </source>
</reference>
<dbReference type="AlphaFoldDB" id="A0A6B3N9V1"/>
<dbReference type="InterPro" id="IPR036291">
    <property type="entry name" value="NAD(P)-bd_dom_sf"/>
</dbReference>
<comment type="caution">
    <text evidence="3">The sequence shown here is derived from an EMBL/GenBank/DDBJ whole genome shotgun (WGS) entry which is preliminary data.</text>
</comment>
<name>A0A6B3N9V1_9CYAN</name>
<dbReference type="PRINTS" id="PR00081">
    <property type="entry name" value="GDHRDH"/>
</dbReference>
<evidence type="ECO:0000313" key="3">
    <source>
        <dbReference type="EMBL" id="NER30386.1"/>
    </source>
</evidence>
<dbReference type="CDD" id="cd05233">
    <property type="entry name" value="SDR_c"/>
    <property type="match status" value="1"/>
</dbReference>